<dbReference type="AlphaFoldDB" id="A0A821S884"/>
<accession>A0A821S884</accession>
<reference evidence="1" key="1">
    <citation type="submission" date="2021-02" db="EMBL/GenBank/DDBJ databases">
        <authorList>
            <person name="Nowell W R."/>
        </authorList>
    </citation>
    <scope>NUCLEOTIDE SEQUENCE</scope>
</reference>
<sequence>SDYDNTVVADFQQLLNVKGVYHCWLSDKTNINNYGDLCLQLTCDLIAYYTKLGDDCSAKQDAKTARDMFMKANELCKILGEL</sequence>
<evidence type="ECO:0000313" key="2">
    <source>
        <dbReference type="Proteomes" id="UP000663838"/>
    </source>
</evidence>
<gene>
    <name evidence="1" type="ORF">TOA249_LOCUS26993</name>
</gene>
<comment type="caution">
    <text evidence="1">The sequence shown here is derived from an EMBL/GenBank/DDBJ whole genome shotgun (WGS) entry which is preliminary data.</text>
</comment>
<feature type="non-terminal residue" evidence="1">
    <location>
        <position position="1"/>
    </location>
</feature>
<dbReference type="EMBL" id="CAJOBS010003311">
    <property type="protein sequence ID" value="CAF4852327.1"/>
    <property type="molecule type" value="Genomic_DNA"/>
</dbReference>
<dbReference type="Proteomes" id="UP000663838">
    <property type="component" value="Unassembled WGS sequence"/>
</dbReference>
<proteinExistence type="predicted"/>
<name>A0A821S884_9BILA</name>
<evidence type="ECO:0000313" key="1">
    <source>
        <dbReference type="EMBL" id="CAF4852327.1"/>
    </source>
</evidence>
<organism evidence="1 2">
    <name type="scientific">Rotaria socialis</name>
    <dbReference type="NCBI Taxonomy" id="392032"/>
    <lineage>
        <taxon>Eukaryota</taxon>
        <taxon>Metazoa</taxon>
        <taxon>Spiralia</taxon>
        <taxon>Gnathifera</taxon>
        <taxon>Rotifera</taxon>
        <taxon>Eurotatoria</taxon>
        <taxon>Bdelloidea</taxon>
        <taxon>Philodinida</taxon>
        <taxon>Philodinidae</taxon>
        <taxon>Rotaria</taxon>
    </lineage>
</organism>
<protein>
    <submittedName>
        <fullName evidence="1">Uncharacterized protein</fullName>
    </submittedName>
</protein>